<evidence type="ECO:0000313" key="2">
    <source>
        <dbReference type="EMBL" id="KAK6781341.1"/>
    </source>
</evidence>
<reference evidence="2 3" key="1">
    <citation type="submission" date="2024-02" db="EMBL/GenBank/DDBJ databases">
        <title>de novo genome assembly of Solanum bulbocastanum strain 11H21.</title>
        <authorList>
            <person name="Hosaka A.J."/>
        </authorList>
    </citation>
    <scope>NUCLEOTIDE SEQUENCE [LARGE SCALE GENOMIC DNA]</scope>
    <source>
        <tissue evidence="2">Young leaves</tissue>
    </source>
</reference>
<feature type="region of interest" description="Disordered" evidence="1">
    <location>
        <begin position="1"/>
        <end position="88"/>
    </location>
</feature>
<organism evidence="2 3">
    <name type="scientific">Solanum bulbocastanum</name>
    <name type="common">Wild potato</name>
    <dbReference type="NCBI Taxonomy" id="147425"/>
    <lineage>
        <taxon>Eukaryota</taxon>
        <taxon>Viridiplantae</taxon>
        <taxon>Streptophyta</taxon>
        <taxon>Embryophyta</taxon>
        <taxon>Tracheophyta</taxon>
        <taxon>Spermatophyta</taxon>
        <taxon>Magnoliopsida</taxon>
        <taxon>eudicotyledons</taxon>
        <taxon>Gunneridae</taxon>
        <taxon>Pentapetalae</taxon>
        <taxon>asterids</taxon>
        <taxon>lamiids</taxon>
        <taxon>Solanales</taxon>
        <taxon>Solanaceae</taxon>
        <taxon>Solanoideae</taxon>
        <taxon>Solaneae</taxon>
        <taxon>Solanum</taxon>
    </lineage>
</organism>
<protein>
    <submittedName>
        <fullName evidence="2">Uncharacterized protein</fullName>
    </submittedName>
</protein>
<dbReference type="Proteomes" id="UP001371456">
    <property type="component" value="Unassembled WGS sequence"/>
</dbReference>
<dbReference type="EMBL" id="JBANQN010000009">
    <property type="protein sequence ID" value="KAK6781341.1"/>
    <property type="molecule type" value="Genomic_DNA"/>
</dbReference>
<accession>A0AAN8TCQ5</accession>
<sequence>MSRSSGPLSASSFQSKEFKSEPNITGTILNASGKPGHILRPAPNGIKSKSCPRISKSEPQNLSGLNTKGSSQKVKSLPIDHTLTSTCE</sequence>
<comment type="caution">
    <text evidence="2">The sequence shown here is derived from an EMBL/GenBank/DDBJ whole genome shotgun (WGS) entry which is preliminary data.</text>
</comment>
<evidence type="ECO:0000313" key="3">
    <source>
        <dbReference type="Proteomes" id="UP001371456"/>
    </source>
</evidence>
<evidence type="ECO:0000256" key="1">
    <source>
        <dbReference type="SAM" id="MobiDB-lite"/>
    </source>
</evidence>
<feature type="compositionally biased region" description="Polar residues" evidence="1">
    <location>
        <begin position="1"/>
        <end position="15"/>
    </location>
</feature>
<gene>
    <name evidence="2" type="ORF">RDI58_023525</name>
</gene>
<dbReference type="AlphaFoldDB" id="A0AAN8TCQ5"/>
<feature type="compositionally biased region" description="Polar residues" evidence="1">
    <location>
        <begin position="57"/>
        <end position="74"/>
    </location>
</feature>
<name>A0AAN8TCQ5_SOLBU</name>
<proteinExistence type="predicted"/>
<keyword evidence="3" id="KW-1185">Reference proteome</keyword>